<gene>
    <name evidence="1" type="ORF">RHMOL_Rhmol05G0063300</name>
</gene>
<comment type="caution">
    <text evidence="1">The sequence shown here is derived from an EMBL/GenBank/DDBJ whole genome shotgun (WGS) entry which is preliminary data.</text>
</comment>
<dbReference type="Proteomes" id="UP001062846">
    <property type="component" value="Chromosome 5"/>
</dbReference>
<sequence>MEMCRARDPRYVRREGNRCANILAKKSFQLCNSVYVSLVEPPLFLLKQLADDTVGFKYPVATYN</sequence>
<name>A0ACC0NLC5_RHOML</name>
<dbReference type="EMBL" id="CM046392">
    <property type="protein sequence ID" value="KAI8554005.1"/>
    <property type="molecule type" value="Genomic_DNA"/>
</dbReference>
<protein>
    <submittedName>
        <fullName evidence="1">Uncharacterized protein</fullName>
    </submittedName>
</protein>
<evidence type="ECO:0000313" key="1">
    <source>
        <dbReference type="EMBL" id="KAI8554005.1"/>
    </source>
</evidence>
<proteinExistence type="predicted"/>
<evidence type="ECO:0000313" key="2">
    <source>
        <dbReference type="Proteomes" id="UP001062846"/>
    </source>
</evidence>
<organism evidence="1 2">
    <name type="scientific">Rhododendron molle</name>
    <name type="common">Chinese azalea</name>
    <name type="synonym">Azalea mollis</name>
    <dbReference type="NCBI Taxonomy" id="49168"/>
    <lineage>
        <taxon>Eukaryota</taxon>
        <taxon>Viridiplantae</taxon>
        <taxon>Streptophyta</taxon>
        <taxon>Embryophyta</taxon>
        <taxon>Tracheophyta</taxon>
        <taxon>Spermatophyta</taxon>
        <taxon>Magnoliopsida</taxon>
        <taxon>eudicotyledons</taxon>
        <taxon>Gunneridae</taxon>
        <taxon>Pentapetalae</taxon>
        <taxon>asterids</taxon>
        <taxon>Ericales</taxon>
        <taxon>Ericaceae</taxon>
        <taxon>Ericoideae</taxon>
        <taxon>Rhodoreae</taxon>
        <taxon>Rhododendron</taxon>
    </lineage>
</organism>
<keyword evidence="2" id="KW-1185">Reference proteome</keyword>
<accession>A0ACC0NLC5</accession>
<reference evidence="1" key="1">
    <citation type="submission" date="2022-02" db="EMBL/GenBank/DDBJ databases">
        <title>Plant Genome Project.</title>
        <authorList>
            <person name="Zhang R.-G."/>
        </authorList>
    </citation>
    <scope>NUCLEOTIDE SEQUENCE</scope>
    <source>
        <strain evidence="1">AT1</strain>
    </source>
</reference>